<gene>
    <name evidence="4" type="ORF">ELX58_06945</name>
</gene>
<dbReference type="Pfam" id="PF02575">
    <property type="entry name" value="YbaB_DNA_bd"/>
    <property type="match status" value="1"/>
</dbReference>
<evidence type="ECO:0000313" key="4">
    <source>
        <dbReference type="EMBL" id="QBP18835.1"/>
    </source>
</evidence>
<name>A0A4P6ZLU6_9LACO</name>
<keyword evidence="2" id="KW-0963">Cytoplasm</keyword>
<dbReference type="OrthoDB" id="9795263at2"/>
<sequence length="103" mass="11519">MMRGMNMGKMMKQVKKLQKQMGSDQRNINQQEFVGKSPENLVTVTFTGDHQMQDIKMDPKAIDPKDPDTLSDLIVSATNDAMKKIDSATKNALGKYTKNIPGM</sequence>
<dbReference type="EMBL" id="CP034726">
    <property type="protein sequence ID" value="QBP18835.1"/>
    <property type="molecule type" value="Genomic_DNA"/>
</dbReference>
<dbReference type="GO" id="GO:0043590">
    <property type="term" value="C:bacterial nucleoid"/>
    <property type="evidence" value="ECO:0007669"/>
    <property type="project" value="UniProtKB-UniRule"/>
</dbReference>
<dbReference type="PANTHER" id="PTHR33449:SF1">
    <property type="entry name" value="NUCLEOID-ASSOCIATED PROTEIN YBAB"/>
    <property type="match status" value="1"/>
</dbReference>
<dbReference type="HAMAP" id="MF_00274">
    <property type="entry name" value="DNA_YbaB_EbfC"/>
    <property type="match status" value="1"/>
</dbReference>
<dbReference type="AlphaFoldDB" id="A0A4P6ZLU6"/>
<keyword evidence="5" id="KW-1185">Reference proteome</keyword>
<dbReference type="InterPro" id="IPR036894">
    <property type="entry name" value="YbaB-like_sf"/>
</dbReference>
<protein>
    <recommendedName>
        <fullName evidence="2">Nucleoid-associated protein ELX58_06945</fullName>
    </recommendedName>
</protein>
<evidence type="ECO:0000256" key="2">
    <source>
        <dbReference type="HAMAP-Rule" id="MF_00274"/>
    </source>
</evidence>
<keyword evidence="1 2" id="KW-0238">DNA-binding</keyword>
<dbReference type="GO" id="GO:0005829">
    <property type="term" value="C:cytosol"/>
    <property type="evidence" value="ECO:0007669"/>
    <property type="project" value="TreeGrafter"/>
</dbReference>
<dbReference type="Proteomes" id="UP000294321">
    <property type="component" value="Chromosome"/>
</dbReference>
<evidence type="ECO:0000256" key="1">
    <source>
        <dbReference type="ARBA" id="ARBA00023125"/>
    </source>
</evidence>
<evidence type="ECO:0000256" key="3">
    <source>
        <dbReference type="SAM" id="MobiDB-lite"/>
    </source>
</evidence>
<dbReference type="SUPFAM" id="SSF82607">
    <property type="entry name" value="YbaB-like"/>
    <property type="match status" value="1"/>
</dbReference>
<comment type="subunit">
    <text evidence="2">Homodimer.</text>
</comment>
<reference evidence="5" key="1">
    <citation type="submission" date="2018-12" db="EMBL/GenBank/DDBJ databases">
        <title>A new species of lactobacillus.</title>
        <authorList>
            <person name="Jian Y."/>
            <person name="Xin L."/>
            <person name="Hong Z.J."/>
            <person name="Ming L.Z."/>
            <person name="Hong X.Z."/>
        </authorList>
    </citation>
    <scope>NUCLEOTIDE SEQUENCE [LARGE SCALE GENOMIC DNA]</scope>
    <source>
        <strain evidence="5">HSLZ-75</strain>
    </source>
</reference>
<dbReference type="RefSeq" id="WP_133442393.1">
    <property type="nucleotide sequence ID" value="NZ_CP034726.1"/>
</dbReference>
<feature type="compositionally biased region" description="Low complexity" evidence="3">
    <location>
        <begin position="1"/>
        <end position="11"/>
    </location>
</feature>
<feature type="compositionally biased region" description="Polar residues" evidence="3">
    <location>
        <begin position="22"/>
        <end position="32"/>
    </location>
</feature>
<dbReference type="InterPro" id="IPR004401">
    <property type="entry name" value="YbaB/EbfC"/>
</dbReference>
<organism evidence="4 5">
    <name type="scientific">Acetilactobacillus jinshanensis</name>
    <dbReference type="NCBI Taxonomy" id="1720083"/>
    <lineage>
        <taxon>Bacteria</taxon>
        <taxon>Bacillati</taxon>
        <taxon>Bacillota</taxon>
        <taxon>Bacilli</taxon>
        <taxon>Lactobacillales</taxon>
        <taxon>Lactobacillaceae</taxon>
        <taxon>Acetilactobacillus</taxon>
    </lineage>
</organism>
<dbReference type="PIRSF" id="PIRSF004555">
    <property type="entry name" value="UCP004555"/>
    <property type="match status" value="1"/>
</dbReference>
<dbReference type="NCBIfam" id="TIGR00103">
    <property type="entry name" value="DNA_YbaB_EbfC"/>
    <property type="match status" value="1"/>
</dbReference>
<comment type="similarity">
    <text evidence="2">Belongs to the YbaB/EbfC family.</text>
</comment>
<dbReference type="Gene3D" id="3.30.1310.10">
    <property type="entry name" value="Nucleoid-associated protein YbaB-like domain"/>
    <property type="match status" value="1"/>
</dbReference>
<dbReference type="GO" id="GO:0003677">
    <property type="term" value="F:DNA binding"/>
    <property type="evidence" value="ECO:0007669"/>
    <property type="project" value="UniProtKB-UniRule"/>
</dbReference>
<feature type="region of interest" description="Disordered" evidence="3">
    <location>
        <begin position="1"/>
        <end position="36"/>
    </location>
</feature>
<comment type="subcellular location">
    <subcellularLocation>
        <location evidence="2">Cytoplasm</location>
        <location evidence="2">Nucleoid</location>
    </subcellularLocation>
</comment>
<proteinExistence type="inferred from homology"/>
<comment type="function">
    <text evidence="2">Binds to DNA and alters its conformation. May be involved in regulation of gene expression, nucleoid organization and DNA protection.</text>
</comment>
<dbReference type="KEGG" id="lji:ELX58_06945"/>
<dbReference type="PANTHER" id="PTHR33449">
    <property type="entry name" value="NUCLEOID-ASSOCIATED PROTEIN YBAB"/>
    <property type="match status" value="1"/>
</dbReference>
<evidence type="ECO:0000313" key="5">
    <source>
        <dbReference type="Proteomes" id="UP000294321"/>
    </source>
</evidence>
<accession>A0A4P6ZLU6</accession>